<comment type="similarity">
    <text evidence="2 4">Belongs to the AB hydrolase superfamily. Lipase family.</text>
</comment>
<evidence type="ECO:0000313" key="6">
    <source>
        <dbReference type="EMBL" id="PNF37110.1"/>
    </source>
</evidence>
<dbReference type="AlphaFoldDB" id="A0A2J7R8F4"/>
<dbReference type="FunCoup" id="A0A2J7R8F4">
    <property type="interactions" value="27"/>
</dbReference>
<dbReference type="SUPFAM" id="SSF53474">
    <property type="entry name" value="alpha/beta-Hydrolases"/>
    <property type="match status" value="1"/>
</dbReference>
<dbReference type="InterPro" id="IPR000734">
    <property type="entry name" value="TAG_lipase"/>
</dbReference>
<dbReference type="STRING" id="105785.A0A2J7R8F4"/>
<organism evidence="6 7">
    <name type="scientific">Cryptotermes secundus</name>
    <dbReference type="NCBI Taxonomy" id="105785"/>
    <lineage>
        <taxon>Eukaryota</taxon>
        <taxon>Metazoa</taxon>
        <taxon>Ecdysozoa</taxon>
        <taxon>Arthropoda</taxon>
        <taxon>Hexapoda</taxon>
        <taxon>Insecta</taxon>
        <taxon>Pterygota</taxon>
        <taxon>Neoptera</taxon>
        <taxon>Polyneoptera</taxon>
        <taxon>Dictyoptera</taxon>
        <taxon>Blattodea</taxon>
        <taxon>Blattoidea</taxon>
        <taxon>Termitoidae</taxon>
        <taxon>Kalotermitidae</taxon>
        <taxon>Cryptotermitinae</taxon>
        <taxon>Cryptotermes</taxon>
    </lineage>
</organism>
<keyword evidence="3" id="KW-0964">Secreted</keyword>
<accession>A0A2J7R8F4</accession>
<protein>
    <recommendedName>
        <fullName evidence="5">Lipase domain-containing protein</fullName>
    </recommendedName>
</protein>
<feature type="domain" description="Lipase" evidence="5">
    <location>
        <begin position="49"/>
        <end position="268"/>
    </location>
</feature>
<evidence type="ECO:0000259" key="5">
    <source>
        <dbReference type="Pfam" id="PF00151"/>
    </source>
</evidence>
<evidence type="ECO:0000256" key="4">
    <source>
        <dbReference type="RuleBase" id="RU004262"/>
    </source>
</evidence>
<evidence type="ECO:0000313" key="7">
    <source>
        <dbReference type="Proteomes" id="UP000235965"/>
    </source>
</evidence>
<reference evidence="6 7" key="1">
    <citation type="submission" date="2017-12" db="EMBL/GenBank/DDBJ databases">
        <title>Hemimetabolous genomes reveal molecular basis of termite eusociality.</title>
        <authorList>
            <person name="Harrison M.C."/>
            <person name="Jongepier E."/>
            <person name="Robertson H.M."/>
            <person name="Arning N."/>
            <person name="Bitard-Feildel T."/>
            <person name="Chao H."/>
            <person name="Childers C.P."/>
            <person name="Dinh H."/>
            <person name="Doddapaneni H."/>
            <person name="Dugan S."/>
            <person name="Gowin J."/>
            <person name="Greiner C."/>
            <person name="Han Y."/>
            <person name="Hu H."/>
            <person name="Hughes D.S.T."/>
            <person name="Huylmans A.-K."/>
            <person name="Kemena C."/>
            <person name="Kremer L.P.M."/>
            <person name="Lee S.L."/>
            <person name="Lopez-Ezquerra A."/>
            <person name="Mallet L."/>
            <person name="Monroy-Kuhn J.M."/>
            <person name="Moser A."/>
            <person name="Murali S.C."/>
            <person name="Muzny D.M."/>
            <person name="Otani S."/>
            <person name="Piulachs M.-D."/>
            <person name="Poelchau M."/>
            <person name="Qu J."/>
            <person name="Schaub F."/>
            <person name="Wada-Katsumata A."/>
            <person name="Worley K.C."/>
            <person name="Xie Q."/>
            <person name="Ylla G."/>
            <person name="Poulsen M."/>
            <person name="Gibbs R.A."/>
            <person name="Schal C."/>
            <person name="Richards S."/>
            <person name="Belles X."/>
            <person name="Korb J."/>
            <person name="Bornberg-Bauer E."/>
        </authorList>
    </citation>
    <scope>NUCLEOTIDE SEQUENCE [LARGE SCALE GENOMIC DNA]</scope>
    <source>
        <tissue evidence="6">Whole body</tissue>
    </source>
</reference>
<gene>
    <name evidence="6" type="ORF">B7P43_G00503</name>
</gene>
<dbReference type="PRINTS" id="PR00821">
    <property type="entry name" value="TAGLIPASE"/>
</dbReference>
<dbReference type="FunFam" id="3.40.50.1820:FF:000076">
    <property type="entry name" value="phospholipase A1"/>
    <property type="match status" value="1"/>
</dbReference>
<evidence type="ECO:0000256" key="2">
    <source>
        <dbReference type="ARBA" id="ARBA00010701"/>
    </source>
</evidence>
<name>A0A2J7R8F4_9NEOP</name>
<comment type="subcellular location">
    <subcellularLocation>
        <location evidence="1">Secreted</location>
    </subcellularLocation>
</comment>
<dbReference type="GO" id="GO:0016298">
    <property type="term" value="F:lipase activity"/>
    <property type="evidence" value="ECO:0007669"/>
    <property type="project" value="InterPro"/>
</dbReference>
<dbReference type="InParanoid" id="A0A2J7R8F4"/>
<dbReference type="PANTHER" id="PTHR11610">
    <property type="entry name" value="LIPASE"/>
    <property type="match status" value="1"/>
</dbReference>
<sequence length="328" mass="36013">MGVRDVAYFQGVSRQLLGRSEESRREIGLCPDRESSRSHLTEAQPIGLSDVALSGFNSSHPTKFIIHGYNSGMDLDVLVDIRRAYLDKGEHNIIAVDWSRLSPGPCYPSAVYNTRFAGKCIAQLVDTLRLDGTSNIHLVGFSLGAHVAGFAANALRPYKLPRITGLDPAMPFFVTVNRDQKLDASDAAFVDIIHTNALVQGKIEASGDVDFYVNGGINQPGCWSESNPIGCNHHRAPAYFAESITSHAGFWGWQCPGFFRFLLGLCPPRYPAVIMGESAPINSRGFYLVTTAAKKPFALGRWVLSPEDDPRCEERHRFLGGNAVDIEE</sequence>
<evidence type="ECO:0000256" key="1">
    <source>
        <dbReference type="ARBA" id="ARBA00004613"/>
    </source>
</evidence>
<dbReference type="InterPro" id="IPR033906">
    <property type="entry name" value="Lipase_N"/>
</dbReference>
<dbReference type="PANTHER" id="PTHR11610:SF151">
    <property type="entry name" value="PHOSPHOLIPASE A1 MEMBER A-LIKE PROTEIN"/>
    <property type="match status" value="1"/>
</dbReference>
<evidence type="ECO:0000256" key="3">
    <source>
        <dbReference type="ARBA" id="ARBA00022525"/>
    </source>
</evidence>
<comment type="caution">
    <text evidence="6">The sequence shown here is derived from an EMBL/GenBank/DDBJ whole genome shotgun (WGS) entry which is preliminary data.</text>
</comment>
<dbReference type="EMBL" id="NEVH01006721">
    <property type="protein sequence ID" value="PNF37110.1"/>
    <property type="molecule type" value="Genomic_DNA"/>
</dbReference>
<dbReference type="GO" id="GO:0005615">
    <property type="term" value="C:extracellular space"/>
    <property type="evidence" value="ECO:0007669"/>
    <property type="project" value="TreeGrafter"/>
</dbReference>
<proteinExistence type="inferred from homology"/>
<dbReference type="GO" id="GO:0016042">
    <property type="term" value="P:lipid catabolic process"/>
    <property type="evidence" value="ECO:0007669"/>
    <property type="project" value="TreeGrafter"/>
</dbReference>
<dbReference type="GO" id="GO:0017171">
    <property type="term" value="F:serine hydrolase activity"/>
    <property type="evidence" value="ECO:0007669"/>
    <property type="project" value="TreeGrafter"/>
</dbReference>
<dbReference type="InterPro" id="IPR013818">
    <property type="entry name" value="Lipase"/>
</dbReference>
<dbReference type="InterPro" id="IPR029058">
    <property type="entry name" value="AB_hydrolase_fold"/>
</dbReference>
<dbReference type="Proteomes" id="UP000235965">
    <property type="component" value="Unassembled WGS sequence"/>
</dbReference>
<dbReference type="Gene3D" id="3.40.50.1820">
    <property type="entry name" value="alpha/beta hydrolase"/>
    <property type="match status" value="1"/>
</dbReference>
<keyword evidence="7" id="KW-1185">Reference proteome</keyword>
<dbReference type="CDD" id="cd00707">
    <property type="entry name" value="Pancreat_lipase_like"/>
    <property type="match status" value="1"/>
</dbReference>
<dbReference type="Pfam" id="PF00151">
    <property type="entry name" value="Lipase"/>
    <property type="match status" value="1"/>
</dbReference>
<dbReference type="OrthoDB" id="199913at2759"/>